<keyword evidence="1" id="KW-0479">Metal-binding</keyword>
<comment type="catalytic activity">
    <reaction evidence="1">
        <text>Hydrolytically removes 5'-nucleotides successively from the 3'-hydroxy termini of 3'-hydroxy-terminated oligonucleotides.</text>
        <dbReference type="EC" id="3.1.4.1"/>
    </reaction>
</comment>
<organism evidence="5 6">
    <name type="scientific">Smittium megazygosporum</name>
    <dbReference type="NCBI Taxonomy" id="133381"/>
    <lineage>
        <taxon>Eukaryota</taxon>
        <taxon>Fungi</taxon>
        <taxon>Fungi incertae sedis</taxon>
        <taxon>Zoopagomycota</taxon>
        <taxon>Kickxellomycotina</taxon>
        <taxon>Harpellomycetes</taxon>
        <taxon>Harpellales</taxon>
        <taxon>Legeriomycetaceae</taxon>
        <taxon>Smittium</taxon>
    </lineage>
</organism>
<keyword evidence="1" id="KW-0540">Nuclease</keyword>
<name>A0A2T9YB15_9FUNG</name>
<proteinExistence type="inferred from homology"/>
<comment type="subcellular location">
    <subcellularLocation>
        <location evidence="1">Nucleus</location>
    </subcellularLocation>
</comment>
<dbReference type="InterPro" id="IPR049125">
    <property type="entry name" value="FAN1-like_WH"/>
</dbReference>
<comment type="function">
    <text evidence="1">Nuclease required for the repair of DNA interstrand cross-links (ICL). Acts as a 5'-3' exonuclease that anchors at a cut end of DNA and cleaves DNA successively at every third nucleotide, allowing to excise an ICL from one strand through flanking incisions.</text>
</comment>
<dbReference type="GO" id="GO:0046872">
    <property type="term" value="F:metal ion binding"/>
    <property type="evidence" value="ECO:0007669"/>
    <property type="project" value="UniProtKB-KW"/>
</dbReference>
<comment type="similarity">
    <text evidence="1">Belongs to the FAN1 family.</text>
</comment>
<keyword evidence="1" id="KW-0464">Manganese</keyword>
<dbReference type="Proteomes" id="UP000245609">
    <property type="component" value="Unassembled WGS sequence"/>
</dbReference>
<reference evidence="5 6" key="1">
    <citation type="journal article" date="2018" name="MBio">
        <title>Comparative Genomics Reveals the Core Gene Toolbox for the Fungus-Insect Symbiosis.</title>
        <authorList>
            <person name="Wang Y."/>
            <person name="Stata M."/>
            <person name="Wang W."/>
            <person name="Stajich J.E."/>
            <person name="White M.M."/>
            <person name="Moncalvo J.M."/>
        </authorList>
    </citation>
    <scope>NUCLEOTIDE SEQUENCE [LARGE SCALE GENOMIC DNA]</scope>
    <source>
        <strain evidence="5 6">SC-DP-2</strain>
    </source>
</reference>
<dbReference type="EMBL" id="MBFS01003037">
    <property type="protein sequence ID" value="PVU89527.1"/>
    <property type="molecule type" value="Genomic_DNA"/>
</dbReference>
<dbReference type="InterPro" id="IPR033315">
    <property type="entry name" value="Fan1-like"/>
</dbReference>
<gene>
    <name evidence="5" type="ORF">BB560_006287</name>
</gene>
<accession>A0A2T9YB15</accession>
<evidence type="ECO:0000259" key="3">
    <source>
        <dbReference type="Pfam" id="PF21170"/>
    </source>
</evidence>
<feature type="domain" description="Fanconi-associated nuclease 1-like winged-helix" evidence="4">
    <location>
        <begin position="227"/>
        <end position="300"/>
    </location>
</feature>
<evidence type="ECO:0000313" key="6">
    <source>
        <dbReference type="Proteomes" id="UP000245609"/>
    </source>
</evidence>
<evidence type="ECO:0000259" key="4">
    <source>
        <dbReference type="Pfam" id="PF21315"/>
    </source>
</evidence>
<dbReference type="STRING" id="133381.A0A2T9YB15"/>
<keyword evidence="1" id="KW-0539">Nucleus</keyword>
<comment type="cofactor">
    <cofactor evidence="1">
        <name>Mg(2+)</name>
        <dbReference type="ChEBI" id="CHEBI:18420"/>
    </cofactor>
    <cofactor evidence="1">
        <name>Mn(2+)</name>
        <dbReference type="ChEBI" id="CHEBI:29035"/>
    </cofactor>
</comment>
<dbReference type="GO" id="GO:0036297">
    <property type="term" value="P:interstrand cross-link repair"/>
    <property type="evidence" value="ECO:0007669"/>
    <property type="project" value="InterPro"/>
</dbReference>
<dbReference type="GO" id="GO:0005634">
    <property type="term" value="C:nucleus"/>
    <property type="evidence" value="ECO:0007669"/>
    <property type="project" value="UniProtKB-SubCell"/>
</dbReference>
<dbReference type="OrthoDB" id="76364at2759"/>
<dbReference type="InterPro" id="IPR049126">
    <property type="entry name" value="FAN1-like_TPR"/>
</dbReference>
<dbReference type="Pfam" id="PF21170">
    <property type="entry name" value="FAN1_TPR"/>
    <property type="match status" value="1"/>
</dbReference>
<keyword evidence="6" id="KW-1185">Reference proteome</keyword>
<protein>
    <recommendedName>
        <fullName evidence="1">Fanconi-associated nuclease</fullName>
        <ecNumber evidence="1">3.1.4.1</ecNumber>
    </recommendedName>
</protein>
<keyword evidence="1" id="KW-0460">Magnesium</keyword>
<dbReference type="PANTHER" id="PTHR15749:SF4">
    <property type="entry name" value="FANCONI-ASSOCIATED NUCLEASE 1"/>
    <property type="match status" value="1"/>
</dbReference>
<feature type="region of interest" description="Disordered" evidence="2">
    <location>
        <begin position="29"/>
        <end position="96"/>
    </location>
</feature>
<dbReference type="GO" id="GO:0070336">
    <property type="term" value="F:flap-structured DNA binding"/>
    <property type="evidence" value="ECO:0007669"/>
    <property type="project" value="TreeGrafter"/>
</dbReference>
<comment type="caution">
    <text evidence="5">The sequence shown here is derived from an EMBL/GenBank/DDBJ whole genome shotgun (WGS) entry which is preliminary data.</text>
</comment>
<feature type="compositionally biased region" description="Polar residues" evidence="2">
    <location>
        <begin position="29"/>
        <end position="42"/>
    </location>
</feature>
<dbReference type="AlphaFoldDB" id="A0A2T9YB15"/>
<dbReference type="GO" id="GO:0004528">
    <property type="term" value="F:phosphodiesterase I activity"/>
    <property type="evidence" value="ECO:0007669"/>
    <property type="project" value="UniProtKB-EC"/>
</dbReference>
<evidence type="ECO:0000256" key="2">
    <source>
        <dbReference type="SAM" id="MobiDB-lite"/>
    </source>
</evidence>
<keyword evidence="1" id="KW-0227">DNA damage</keyword>
<dbReference type="EC" id="3.1.4.1" evidence="1"/>
<evidence type="ECO:0000313" key="5">
    <source>
        <dbReference type="EMBL" id="PVU89527.1"/>
    </source>
</evidence>
<feature type="domain" description="Fanconi-associated nuclease 1-like TPR" evidence="3">
    <location>
        <begin position="629"/>
        <end position="688"/>
    </location>
</feature>
<dbReference type="Pfam" id="PF21315">
    <property type="entry name" value="FAN1_HTH"/>
    <property type="match status" value="1"/>
</dbReference>
<evidence type="ECO:0000256" key="1">
    <source>
        <dbReference type="RuleBase" id="RU365033"/>
    </source>
</evidence>
<keyword evidence="1" id="KW-0234">DNA repair</keyword>
<keyword evidence="1" id="KW-0378">Hydrolase</keyword>
<sequence>MKSKRNKQAPIQSTTLLSFFEIDSKKINSSSQRTSAFLSQPSKKLKNEPIETPAKAKSFDQNFLDSPKKEPSIDESQLLPLETPLDKPGSSQSNPETFLADFADRFVENINKVENSLELSCDCRNVTDGSKEGALNDNILIQDPNTWLDVKKTRENLSLLQSSLGENDRNPPSAEALNIQPLENSNIDGLQDLSSEEQIYSSTQSFLAEEHGQSTISNQQSRMQTSYYLSKFELILSTVLRHEHFLFCASELEFFYRYWNLSVDARYLFVRLFLRKHSWIQLSQIKYSDIDLNKAISELCSHPSQGTQDVDLQLEPSRLNSNSFDENHSACKKLLPLAYNENEISDFETVCENLSLPCLKQLCKECGIFFDQKSTRNEIIIKMGSSPKKQTVLNFSKTATTQNPKIEIETRIMSRAKSFLGKAIKLNPKSVNIIKRLHVLYERVPILQPESTMQKAILTSIGMLNFPKYQVTRSKNIFSSRNASFYYFRLLEAEYSIAELSNGLPAGDTESWLQVWNTAKPYVMFWASLVKAKFLNNNESIFLPLQQHTDIPEFLKSEKNMEMPYFQQTEFDAVFLSDMGIPKRDIEFLLYNPNTKSHTQDPATDHSFKDESSRISGMKPDFSGLGFELWRRRFTGGWVLTRIVEKSIRALAALNMHFEEAILLHCLVSQPWFKTNNSGKWYRRLSLVQMNYISTSQAYFLGSLFFTKNFDWSSLFNLDRDTQPTSYPLNLVLCRETCIAALLNPKLSIFDLIHIEKRMITVDARLSVPEHLRIRIERKQLSEPETVTIYEYTGFSGGQTRTTEIHIPTCFSNKPKL</sequence>
<dbReference type="GO" id="GO:0017108">
    <property type="term" value="F:5'-flap endonuclease activity"/>
    <property type="evidence" value="ECO:0007669"/>
    <property type="project" value="TreeGrafter"/>
</dbReference>
<dbReference type="PANTHER" id="PTHR15749">
    <property type="entry name" value="FANCONI-ASSOCIATED NUCLEASE 1"/>
    <property type="match status" value="1"/>
</dbReference>
<dbReference type="GO" id="GO:0008409">
    <property type="term" value="F:5'-3' exonuclease activity"/>
    <property type="evidence" value="ECO:0007669"/>
    <property type="project" value="TreeGrafter"/>
</dbReference>